<dbReference type="SUPFAM" id="SSF51126">
    <property type="entry name" value="Pectin lyase-like"/>
    <property type="match status" value="1"/>
</dbReference>
<dbReference type="InterPro" id="IPR011050">
    <property type="entry name" value="Pectin_lyase_fold/virulence"/>
</dbReference>
<evidence type="ECO:0000313" key="2">
    <source>
        <dbReference type="Proteomes" id="UP001163821"/>
    </source>
</evidence>
<dbReference type="InterPro" id="IPR012334">
    <property type="entry name" value="Pectin_lyas_fold"/>
</dbReference>
<keyword evidence="2" id="KW-1185">Reference proteome</keyword>
<reference evidence="1" key="1">
    <citation type="submission" date="2022-10" db="EMBL/GenBank/DDBJ databases">
        <title>Gaoshiqiia sediminis gen. nov., sp. nov., isolated from coastal sediment.</title>
        <authorList>
            <person name="Yu W.X."/>
            <person name="Mu D.S."/>
            <person name="Du J.Z."/>
            <person name="Liang Y.Q."/>
        </authorList>
    </citation>
    <scope>NUCLEOTIDE SEQUENCE</scope>
    <source>
        <strain evidence="1">A06</strain>
    </source>
</reference>
<protein>
    <submittedName>
        <fullName evidence="1">Uncharacterized protein</fullName>
    </submittedName>
</protein>
<dbReference type="Proteomes" id="UP001163821">
    <property type="component" value="Unassembled WGS sequence"/>
</dbReference>
<evidence type="ECO:0000313" key="1">
    <source>
        <dbReference type="EMBL" id="MCW0481880.1"/>
    </source>
</evidence>
<gene>
    <name evidence="1" type="ORF">N2K84_04000</name>
</gene>
<comment type="caution">
    <text evidence="1">The sequence shown here is derived from an EMBL/GenBank/DDBJ whole genome shotgun (WGS) entry which is preliminary data.</text>
</comment>
<organism evidence="1 2">
    <name type="scientific">Gaoshiqia sediminis</name>
    <dbReference type="NCBI Taxonomy" id="2986998"/>
    <lineage>
        <taxon>Bacteria</taxon>
        <taxon>Pseudomonadati</taxon>
        <taxon>Bacteroidota</taxon>
        <taxon>Bacteroidia</taxon>
        <taxon>Marinilabiliales</taxon>
        <taxon>Prolixibacteraceae</taxon>
        <taxon>Gaoshiqia</taxon>
    </lineage>
</organism>
<dbReference type="Gene3D" id="2.160.20.10">
    <property type="entry name" value="Single-stranded right-handed beta-helix, Pectin lyase-like"/>
    <property type="match status" value="1"/>
</dbReference>
<proteinExistence type="predicted"/>
<dbReference type="RefSeq" id="WP_282590490.1">
    <property type="nucleotide sequence ID" value="NZ_JAPAAF010000003.1"/>
</dbReference>
<dbReference type="EMBL" id="JAPAAF010000003">
    <property type="protein sequence ID" value="MCW0481880.1"/>
    <property type="molecule type" value="Genomic_DNA"/>
</dbReference>
<name>A0AA42C9A5_9BACT</name>
<sequence>MNTNRLRIYLLLIPAFLLSGFFPLSAQSHRGELYQHLVFEGSSITYQGEKIQLGPKAFFIDGQLSDEEAASYPFVFNSINEAAKHLTNGTEASPMVLYIAPWVYWIDDPDDPEVRVPQEGSSTPFGLEIDCQWLKFYGLSDNPYHVILAANRGQTIGAKGNFTSFNFKGDGLTAENITFGNYCNIDLDYPLNPKLNREKRSSAIVQGQLAFSNGDKVLARNCNFISRLNTGPFWGSKRTLFERCHFESTDDALNGSAVYLNCTFDFYSSKPFGHTVGPGAVFLNSDIRVLTRGPQYLVKGSGPVTLVDTRFQGDLVDYLGWRDLPATEARYYQYQVSLNGDSVFMDRDNAFATIDMTRKEVLNAYRFNLNNETIYNTYNLLRGEDDWDPMNVKKLIKKAEAESGKNYGLLPTMLQVNPTRQKLETGKDSLLLTATAYRFGNFGLESENMNWSLAPEYNDLVKLEVQEDGTCLVIPSNHQDETKEVVIIASTDAGLESAATLTVAPSYLPAPAFLEKPVISKDKKGHLAVNYTLDMDFDDQSLISWYRCHDARGTHPIEIAVSRFNNPLKAYQLSAGDIGYYIMASVSPKHVRCHPGNAEKTIYTKVITPEDVNQNPRIFIPNLENMSTAYQPEVLPGFWALDSYAPADTREWYWEADNSRDPWYYGPGVDGAAQDTGLVQATKGARLRYTPVDDQFGDMKISFTAVPAKTAGQGFSSARAQYMDIGIKMDIEKMTGYALRLIRTTKYGDAIDFLLMKYENGSATPISDPVSASCYRPDCRITVETTGNKLKVHAENTKDYYSVHNESEVKRVVELEAEVETNTFGGMGFQHTGTVGGGATLIKDLKIEWK</sequence>
<accession>A0AA42C9A5</accession>
<dbReference type="AlphaFoldDB" id="A0AA42C9A5"/>